<organism evidence="4 5">
    <name type="scientific">Mariniflexile litorale</name>
    <dbReference type="NCBI Taxonomy" id="3045158"/>
    <lineage>
        <taxon>Bacteria</taxon>
        <taxon>Pseudomonadati</taxon>
        <taxon>Bacteroidota</taxon>
        <taxon>Flavobacteriia</taxon>
        <taxon>Flavobacteriales</taxon>
        <taxon>Flavobacteriaceae</taxon>
        <taxon>Mariniflexile</taxon>
    </lineage>
</organism>
<evidence type="ECO:0000313" key="4">
    <source>
        <dbReference type="EMBL" id="XBL13026.1"/>
    </source>
</evidence>
<accession>A0AAU7EDV9</accession>
<dbReference type="InterPro" id="IPR002048">
    <property type="entry name" value="EF_hand_dom"/>
</dbReference>
<sequence length="114" mass="12774">MKLTTLKLGVLVLGLFTFSLSNAQDRQKPDPEKMFTALDTNKDASISLDEFKARKTKKEIPTETLEKRYAAMDADSNGSVTLEEYKSGMLRGEKGKKRPEGAKKKKENTEVSED</sequence>
<feature type="domain" description="EF-hand" evidence="3">
    <location>
        <begin position="60"/>
        <end position="95"/>
    </location>
</feature>
<feature type="region of interest" description="Disordered" evidence="1">
    <location>
        <begin position="80"/>
        <end position="114"/>
    </location>
</feature>
<dbReference type="InterPro" id="IPR011992">
    <property type="entry name" value="EF-hand-dom_pair"/>
</dbReference>
<dbReference type="GO" id="GO:0005509">
    <property type="term" value="F:calcium ion binding"/>
    <property type="evidence" value="ECO:0007669"/>
    <property type="project" value="InterPro"/>
</dbReference>
<proteinExistence type="predicted"/>
<dbReference type="RefSeq" id="WP_308993474.1">
    <property type="nucleotide sequence ID" value="NZ_CP155618.1"/>
</dbReference>
<dbReference type="PROSITE" id="PS00018">
    <property type="entry name" value="EF_HAND_1"/>
    <property type="match status" value="1"/>
</dbReference>
<dbReference type="EMBL" id="CP155618">
    <property type="protein sequence ID" value="XBL13026.1"/>
    <property type="molecule type" value="Genomic_DNA"/>
</dbReference>
<name>A0AAU7EDV9_9FLAO</name>
<dbReference type="AlphaFoldDB" id="A0AAU7EDV9"/>
<dbReference type="PROSITE" id="PS50222">
    <property type="entry name" value="EF_HAND_2"/>
    <property type="match status" value="1"/>
</dbReference>
<evidence type="ECO:0000259" key="3">
    <source>
        <dbReference type="PROSITE" id="PS50222"/>
    </source>
</evidence>
<protein>
    <submittedName>
        <fullName evidence="4">EF-hand domain-containing protein</fullName>
    </submittedName>
</protein>
<dbReference type="Pfam" id="PF13499">
    <property type="entry name" value="EF-hand_7"/>
    <property type="match status" value="1"/>
</dbReference>
<gene>
    <name evidence="4" type="ORF">QLS71_011890</name>
</gene>
<keyword evidence="2" id="KW-0732">Signal</keyword>
<dbReference type="SUPFAM" id="SSF47473">
    <property type="entry name" value="EF-hand"/>
    <property type="match status" value="1"/>
</dbReference>
<dbReference type="Proteomes" id="UP001224325">
    <property type="component" value="Chromosome"/>
</dbReference>
<keyword evidence="5" id="KW-1185">Reference proteome</keyword>
<feature type="chain" id="PRO_5043772737" evidence="2">
    <location>
        <begin position="24"/>
        <end position="114"/>
    </location>
</feature>
<dbReference type="KEGG" id="mlil:QLS71_011890"/>
<evidence type="ECO:0000256" key="2">
    <source>
        <dbReference type="SAM" id="SignalP"/>
    </source>
</evidence>
<evidence type="ECO:0000256" key="1">
    <source>
        <dbReference type="SAM" id="MobiDB-lite"/>
    </source>
</evidence>
<feature type="signal peptide" evidence="2">
    <location>
        <begin position="1"/>
        <end position="23"/>
    </location>
</feature>
<dbReference type="Gene3D" id="1.10.238.10">
    <property type="entry name" value="EF-hand"/>
    <property type="match status" value="1"/>
</dbReference>
<reference evidence="4" key="1">
    <citation type="submission" date="2024-04" db="EMBL/GenBank/DDBJ databases">
        <title>Mariniflexile litorale, isolated from the shallow sediments of the Sea of Japan.</title>
        <authorList>
            <person name="Romanenko L."/>
            <person name="Isaeva M."/>
        </authorList>
    </citation>
    <scope>NUCLEOTIDE SEQUENCE [LARGE SCALE GENOMIC DNA]</scope>
    <source>
        <strain evidence="4">KMM 9835</strain>
    </source>
</reference>
<dbReference type="InterPro" id="IPR018247">
    <property type="entry name" value="EF_Hand_1_Ca_BS"/>
</dbReference>
<evidence type="ECO:0000313" key="5">
    <source>
        <dbReference type="Proteomes" id="UP001224325"/>
    </source>
</evidence>